<reference evidence="1" key="1">
    <citation type="submission" date="2020-04" db="EMBL/GenBank/DDBJ databases">
        <authorList>
            <person name="Alioto T."/>
            <person name="Alioto T."/>
            <person name="Gomez Garrido J."/>
        </authorList>
    </citation>
    <scope>NUCLEOTIDE SEQUENCE</scope>
    <source>
        <strain evidence="1">A484AB</strain>
    </source>
</reference>
<evidence type="ECO:0000313" key="2">
    <source>
        <dbReference type="Proteomes" id="UP001152795"/>
    </source>
</evidence>
<protein>
    <submittedName>
        <fullName evidence="1">Uncharacterized protein</fullName>
    </submittedName>
</protein>
<keyword evidence="2" id="KW-1185">Reference proteome</keyword>
<organism evidence="1 2">
    <name type="scientific">Paramuricea clavata</name>
    <name type="common">Red gorgonian</name>
    <name type="synonym">Violescent sea-whip</name>
    <dbReference type="NCBI Taxonomy" id="317549"/>
    <lineage>
        <taxon>Eukaryota</taxon>
        <taxon>Metazoa</taxon>
        <taxon>Cnidaria</taxon>
        <taxon>Anthozoa</taxon>
        <taxon>Octocorallia</taxon>
        <taxon>Malacalcyonacea</taxon>
        <taxon>Plexauridae</taxon>
        <taxon>Paramuricea</taxon>
    </lineage>
</organism>
<dbReference type="Proteomes" id="UP001152795">
    <property type="component" value="Unassembled WGS sequence"/>
</dbReference>
<name>A0A6S7KAF7_PARCT</name>
<proteinExistence type="predicted"/>
<sequence length="58" mass="6536">MASQKRDIRAFFTSAQRPEALEAVEGVSRNSDNSVDELNDHLDEDHEVAVNLEMDSDM</sequence>
<comment type="caution">
    <text evidence="1">The sequence shown here is derived from an EMBL/GenBank/DDBJ whole genome shotgun (WGS) entry which is preliminary data.</text>
</comment>
<accession>A0A6S7KAF7</accession>
<dbReference type="EMBL" id="CACRXK020029938">
    <property type="protein sequence ID" value="CAB4042345.1"/>
    <property type="molecule type" value="Genomic_DNA"/>
</dbReference>
<gene>
    <name evidence="1" type="ORF">PACLA_8A073565</name>
</gene>
<dbReference type="OrthoDB" id="5979169at2759"/>
<feature type="non-terminal residue" evidence="1">
    <location>
        <position position="1"/>
    </location>
</feature>
<dbReference type="AlphaFoldDB" id="A0A6S7KAF7"/>
<evidence type="ECO:0000313" key="1">
    <source>
        <dbReference type="EMBL" id="CAB4042345.1"/>
    </source>
</evidence>